<sequence length="113" mass="13376">MMVYMESQTLNKDDENYKMHFWVINEQHVEDIAINVFYLPNTITPLSIIASLTHFAFTRMTLFQKTTSEEISSLYFLCSHQQCVSFPQWSTYLTSFSNIASDFWTQHDTAWQI</sequence>
<reference evidence="1 2" key="1">
    <citation type="journal article" date="2011" name="Nature">
        <title>Genome sequencing reveals insights into physiology and longevity of the naked mole rat.</title>
        <authorList>
            <person name="Kim E.B."/>
            <person name="Fang X."/>
            <person name="Fushan A.A."/>
            <person name="Huang Z."/>
            <person name="Lobanov A.V."/>
            <person name="Han L."/>
            <person name="Marino S.M."/>
            <person name="Sun X."/>
            <person name="Turanov A.A."/>
            <person name="Yang P."/>
            <person name="Yim S.H."/>
            <person name="Zhao X."/>
            <person name="Kasaikina M.V."/>
            <person name="Stoletzki N."/>
            <person name="Peng C."/>
            <person name="Polak P."/>
            <person name="Xiong Z."/>
            <person name="Kiezun A."/>
            <person name="Zhu Y."/>
            <person name="Chen Y."/>
            <person name="Kryukov G.V."/>
            <person name="Zhang Q."/>
            <person name="Peshkin L."/>
            <person name="Yang L."/>
            <person name="Bronson R.T."/>
            <person name="Buffenstein R."/>
            <person name="Wang B."/>
            <person name="Han C."/>
            <person name="Li Q."/>
            <person name="Chen L."/>
            <person name="Zhao W."/>
            <person name="Sunyaev S.R."/>
            <person name="Park T.J."/>
            <person name="Zhang G."/>
            <person name="Wang J."/>
            <person name="Gladyshev V.N."/>
        </authorList>
    </citation>
    <scope>NUCLEOTIDE SEQUENCE [LARGE SCALE GENOMIC DNA]</scope>
</reference>
<dbReference type="InParanoid" id="G5ALT8"/>
<dbReference type="AlphaFoldDB" id="G5ALT8"/>
<evidence type="ECO:0000313" key="2">
    <source>
        <dbReference type="Proteomes" id="UP000006813"/>
    </source>
</evidence>
<name>G5ALT8_HETGA</name>
<proteinExistence type="predicted"/>
<evidence type="ECO:0000313" key="1">
    <source>
        <dbReference type="EMBL" id="EHA97998.1"/>
    </source>
</evidence>
<protein>
    <submittedName>
        <fullName evidence="1">Phosphatidylserine synthase 1</fullName>
    </submittedName>
</protein>
<gene>
    <name evidence="1" type="ORF">GW7_02409</name>
</gene>
<accession>G5ALT8</accession>
<dbReference type="EMBL" id="JH165891">
    <property type="protein sequence ID" value="EHA97998.1"/>
    <property type="molecule type" value="Genomic_DNA"/>
</dbReference>
<dbReference type="Proteomes" id="UP000006813">
    <property type="component" value="Unassembled WGS sequence"/>
</dbReference>
<dbReference type="STRING" id="10181.G5ALT8"/>
<organism evidence="1 2">
    <name type="scientific">Heterocephalus glaber</name>
    <name type="common">Naked mole rat</name>
    <dbReference type="NCBI Taxonomy" id="10181"/>
    <lineage>
        <taxon>Eukaryota</taxon>
        <taxon>Metazoa</taxon>
        <taxon>Chordata</taxon>
        <taxon>Craniata</taxon>
        <taxon>Vertebrata</taxon>
        <taxon>Euteleostomi</taxon>
        <taxon>Mammalia</taxon>
        <taxon>Eutheria</taxon>
        <taxon>Euarchontoglires</taxon>
        <taxon>Glires</taxon>
        <taxon>Rodentia</taxon>
        <taxon>Hystricomorpha</taxon>
        <taxon>Bathyergidae</taxon>
        <taxon>Heterocephalus</taxon>
    </lineage>
</organism>